<gene>
    <name evidence="1" type="ORF">AVEN_225306_1</name>
</gene>
<organism evidence="1 2">
    <name type="scientific">Araneus ventricosus</name>
    <name type="common">Orbweaver spider</name>
    <name type="synonym">Epeira ventricosa</name>
    <dbReference type="NCBI Taxonomy" id="182803"/>
    <lineage>
        <taxon>Eukaryota</taxon>
        <taxon>Metazoa</taxon>
        <taxon>Ecdysozoa</taxon>
        <taxon>Arthropoda</taxon>
        <taxon>Chelicerata</taxon>
        <taxon>Arachnida</taxon>
        <taxon>Araneae</taxon>
        <taxon>Araneomorphae</taxon>
        <taxon>Entelegynae</taxon>
        <taxon>Araneoidea</taxon>
        <taxon>Araneidae</taxon>
        <taxon>Araneus</taxon>
    </lineage>
</organism>
<comment type="caution">
    <text evidence="1">The sequence shown here is derived from an EMBL/GenBank/DDBJ whole genome shotgun (WGS) entry which is preliminary data.</text>
</comment>
<dbReference type="EMBL" id="BGPR01000022">
    <property type="protein sequence ID" value="GBL80639.1"/>
    <property type="molecule type" value="Genomic_DNA"/>
</dbReference>
<protein>
    <submittedName>
        <fullName evidence="1">Uncharacterized protein</fullName>
    </submittedName>
</protein>
<sequence>MLKKKKEKKPIIPRTWSTWVWLTYEAGPPPSERAEEILEVSQTSTLRCYLGAPSIDVYGIMCPSLAYCVKAWQDMAKEHESEEDGYGFYPLNVLLTSIIQELVNLLDCRNKLLVAVQAANVDQVLLKVH</sequence>
<evidence type="ECO:0000313" key="2">
    <source>
        <dbReference type="Proteomes" id="UP000499080"/>
    </source>
</evidence>
<reference evidence="1 2" key="1">
    <citation type="journal article" date="2019" name="Sci. Rep.">
        <title>Orb-weaving spider Araneus ventricosus genome elucidates the spidroin gene catalogue.</title>
        <authorList>
            <person name="Kono N."/>
            <person name="Nakamura H."/>
            <person name="Ohtoshi R."/>
            <person name="Moran D.A.P."/>
            <person name="Shinohara A."/>
            <person name="Yoshida Y."/>
            <person name="Fujiwara M."/>
            <person name="Mori M."/>
            <person name="Tomita M."/>
            <person name="Arakawa K."/>
        </authorList>
    </citation>
    <scope>NUCLEOTIDE SEQUENCE [LARGE SCALE GENOMIC DNA]</scope>
</reference>
<proteinExistence type="predicted"/>
<keyword evidence="2" id="KW-1185">Reference proteome</keyword>
<evidence type="ECO:0000313" key="1">
    <source>
        <dbReference type="EMBL" id="GBL80639.1"/>
    </source>
</evidence>
<dbReference type="AlphaFoldDB" id="A0A4Y2AMZ0"/>
<accession>A0A4Y2AMZ0</accession>
<dbReference type="Proteomes" id="UP000499080">
    <property type="component" value="Unassembled WGS sequence"/>
</dbReference>
<name>A0A4Y2AMZ0_ARAVE</name>